<dbReference type="EMBL" id="OZ034822">
    <property type="protein sequence ID" value="CAL1411459.1"/>
    <property type="molecule type" value="Genomic_DNA"/>
</dbReference>
<gene>
    <name evidence="1" type="ORF">LTRI10_LOCUS50816</name>
</gene>
<evidence type="ECO:0000313" key="2">
    <source>
        <dbReference type="Proteomes" id="UP001497516"/>
    </source>
</evidence>
<reference evidence="1 2" key="1">
    <citation type="submission" date="2024-04" db="EMBL/GenBank/DDBJ databases">
        <authorList>
            <person name="Fracassetti M."/>
        </authorList>
    </citation>
    <scope>NUCLEOTIDE SEQUENCE [LARGE SCALE GENOMIC DNA]</scope>
</reference>
<protein>
    <submittedName>
        <fullName evidence="1">Uncharacterized protein</fullName>
    </submittedName>
</protein>
<accession>A0AAV2GMU1</accession>
<dbReference type="AlphaFoldDB" id="A0AAV2GMU1"/>
<proteinExistence type="predicted"/>
<keyword evidence="2" id="KW-1185">Reference proteome</keyword>
<sequence length="115" mass="12551">MVEGAHLEGVGKTMVGTLEEKTGESFPSIPDGLIFILSKVGNLLLQVRRLGRGMVASEELVRQVGERGDRSRGPGVQTLHGLPLQSEWEVPQLDGIGWDPIYLDSNDELVESPQM</sequence>
<organism evidence="1 2">
    <name type="scientific">Linum trigynum</name>
    <dbReference type="NCBI Taxonomy" id="586398"/>
    <lineage>
        <taxon>Eukaryota</taxon>
        <taxon>Viridiplantae</taxon>
        <taxon>Streptophyta</taxon>
        <taxon>Embryophyta</taxon>
        <taxon>Tracheophyta</taxon>
        <taxon>Spermatophyta</taxon>
        <taxon>Magnoliopsida</taxon>
        <taxon>eudicotyledons</taxon>
        <taxon>Gunneridae</taxon>
        <taxon>Pentapetalae</taxon>
        <taxon>rosids</taxon>
        <taxon>fabids</taxon>
        <taxon>Malpighiales</taxon>
        <taxon>Linaceae</taxon>
        <taxon>Linum</taxon>
    </lineage>
</organism>
<name>A0AAV2GMU1_9ROSI</name>
<dbReference type="Proteomes" id="UP001497516">
    <property type="component" value="Chromosome 9"/>
</dbReference>
<evidence type="ECO:0000313" key="1">
    <source>
        <dbReference type="EMBL" id="CAL1411459.1"/>
    </source>
</evidence>